<keyword evidence="3 11" id="KW-0813">Transport</keyword>
<dbReference type="GO" id="GO:0005452">
    <property type="term" value="F:solute:inorganic anion antiporter activity"/>
    <property type="evidence" value="ECO:0007669"/>
    <property type="project" value="InterPro"/>
</dbReference>
<dbReference type="Pfam" id="PF07565">
    <property type="entry name" value="Band_3_cyto"/>
    <property type="match status" value="2"/>
</dbReference>
<feature type="domain" description="Band 3 cytoplasmic" evidence="14">
    <location>
        <begin position="86"/>
        <end position="197"/>
    </location>
</feature>
<keyword evidence="6 11" id="KW-0812">Transmembrane</keyword>
<comment type="similarity">
    <text evidence="2 11">Belongs to the anion exchanger (TC 2.A.31) family.</text>
</comment>
<evidence type="ECO:0000256" key="4">
    <source>
        <dbReference type="ARBA" id="ARBA00022475"/>
    </source>
</evidence>
<feature type="transmembrane region" description="Helical" evidence="11">
    <location>
        <begin position="786"/>
        <end position="805"/>
    </location>
</feature>
<dbReference type="PRINTS" id="PR00165">
    <property type="entry name" value="ANIONEXCHNGR"/>
</dbReference>
<name>A0A673BUX9_9TELE</name>
<dbReference type="FunFam" id="1.10.287.570:FF:000001">
    <property type="entry name" value="Anion exchange protein"/>
    <property type="match status" value="1"/>
</dbReference>
<sequence length="936" mass="104931">TPHTGPPWSDKRGRGPSGTGFEDSNEDNDRCCYDPSKGVFWTGPGFMDQCIWVQTLVWTEWTWGLSAVNLNFMDHSTPEFGSCSIQVFVELNELVIDRNQELQWRETARWIKFEEEVEEETERWGRPHIASLSFRSLLELRKTISQGVVLLDLKQRTLPGIAHHVVDQMVISDQIKAEDRANVLKALLLRHRFSTHLSVHSPACPLTCLSTHLEAPPTCLSRSKHEIKLMEKIPERAEATVVLVGSVSFLEQPSMAFVRLQEAVLLESVLEVPVPVRFLFLLLGPPTANIDYHQIGRSISTLMSDKDFHEAAYQADDRQDLLTAINRFLDCSVVLPPLEVGGDELLHSVARFQREILRKREEQSSKLQEKQLNSLVPSKPGEEPLRRTGRLFGGLIKDVTRRYPQYLSDIRDALNAQCMAAIIFIYFAALSPAITFGGLLGEKTEGLIGVSELIVATAMQGVVFSVLGAQPLLVIGFSGPLLVFEEAFYTFCKVNGIEYLTGRVWIGFWLVLIVLLTVAFEGSILVRFVSRFTQEIFSFLISLIFIYETFNKLAKIFQEHPLQNCYRGNNTELPPFCNYSAVAADSEKVLGEPNTALLSLVLMSGTYFIAFYLRKFKNSSFFPGRLRRIIGDFGVPIAILIMVLVDYSVEDTYTQKLSVPSGFSVSSPDKRGWLISPLGSDGQFPVWMMAASVLPAILVFILVFMESQITALIVSKKERMLVKGTGFHLDLLIIVVVGGVSALFGLPWLSAATVRSVTHTNALTVMSKAVAPGDKPRIQEVKEQRVTGFLVALLVGLSIVIGDVLRQIPLAVLFGIFLYMGVMSLNGIQLTDRLILLLMPPKYHPDHNYVRKVRTLRMHLYTVVQLTCLSLLWVVMATAAALAFPFVLLLTIPVRMLLLPRLFSRRELQSLDADDAEPHLDEKEGQDEYSQLQMPV</sequence>
<feature type="transmembrane region" description="Helical" evidence="11">
    <location>
        <begin position="596"/>
        <end position="614"/>
    </location>
</feature>
<feature type="transmembrane region" description="Helical" evidence="11">
    <location>
        <begin position="726"/>
        <end position="749"/>
    </location>
</feature>
<dbReference type="PROSITE" id="PS00220">
    <property type="entry name" value="ANION_EXCHANGER_2"/>
    <property type="match status" value="1"/>
</dbReference>
<feature type="domain" description="Band 3 cytoplasmic" evidence="14">
    <location>
        <begin position="219"/>
        <end position="340"/>
    </location>
</feature>
<dbReference type="PANTHER" id="PTHR11453">
    <property type="entry name" value="ANION EXCHANGE PROTEIN"/>
    <property type="match status" value="1"/>
</dbReference>
<feature type="domain" description="Bicarbonate transporter-like transmembrane" evidence="13">
    <location>
        <begin position="390"/>
        <end position="914"/>
    </location>
</feature>
<feature type="transmembrane region" description="Helical" evidence="11">
    <location>
        <begin position="871"/>
        <end position="898"/>
    </location>
</feature>
<evidence type="ECO:0000256" key="10">
    <source>
        <dbReference type="ARBA" id="ARBA00049347"/>
    </source>
</evidence>
<keyword evidence="16" id="KW-1185">Reference proteome</keyword>
<evidence type="ECO:0000256" key="12">
    <source>
        <dbReference type="SAM" id="MobiDB-lite"/>
    </source>
</evidence>
<dbReference type="Proteomes" id="UP000472271">
    <property type="component" value="Chromosome 17"/>
</dbReference>
<dbReference type="InterPro" id="IPR011531">
    <property type="entry name" value="HCO3_transpt-like_TM_dom"/>
</dbReference>
<dbReference type="InterPro" id="IPR013769">
    <property type="entry name" value="Band3_cytoplasmic_dom"/>
</dbReference>
<dbReference type="GO" id="GO:0015701">
    <property type="term" value="P:bicarbonate transport"/>
    <property type="evidence" value="ECO:0007669"/>
    <property type="project" value="TreeGrafter"/>
</dbReference>
<reference evidence="15" key="3">
    <citation type="submission" date="2025-09" db="UniProtKB">
        <authorList>
            <consortium name="Ensembl"/>
        </authorList>
    </citation>
    <scope>IDENTIFICATION</scope>
</reference>
<organism evidence="15 16">
    <name type="scientific">Sphaeramia orbicularis</name>
    <name type="common">orbiculate cardinalfish</name>
    <dbReference type="NCBI Taxonomy" id="375764"/>
    <lineage>
        <taxon>Eukaryota</taxon>
        <taxon>Metazoa</taxon>
        <taxon>Chordata</taxon>
        <taxon>Craniata</taxon>
        <taxon>Vertebrata</taxon>
        <taxon>Euteleostomi</taxon>
        <taxon>Actinopterygii</taxon>
        <taxon>Neopterygii</taxon>
        <taxon>Teleostei</taxon>
        <taxon>Neoteleostei</taxon>
        <taxon>Acanthomorphata</taxon>
        <taxon>Gobiaria</taxon>
        <taxon>Kurtiformes</taxon>
        <taxon>Apogonoidei</taxon>
        <taxon>Apogonidae</taxon>
        <taxon>Apogoninae</taxon>
        <taxon>Sphaeramia</taxon>
    </lineage>
</organism>
<dbReference type="InterPro" id="IPR016152">
    <property type="entry name" value="PTrfase/Anion_transptr"/>
</dbReference>
<dbReference type="PANTHER" id="PTHR11453:SF14">
    <property type="entry name" value="ANION EXCHANGE PROTEIN 2"/>
    <property type="match status" value="1"/>
</dbReference>
<evidence type="ECO:0000313" key="15">
    <source>
        <dbReference type="Ensembl" id="ENSSORP00005044939.1"/>
    </source>
</evidence>
<keyword evidence="8 11" id="KW-0406">Ion transport</keyword>
<feature type="region of interest" description="Disordered" evidence="12">
    <location>
        <begin position="914"/>
        <end position="936"/>
    </location>
</feature>
<dbReference type="InterPro" id="IPR001717">
    <property type="entry name" value="Anion_exchange"/>
</dbReference>
<keyword evidence="4" id="KW-1003">Cell membrane</keyword>
<evidence type="ECO:0000256" key="3">
    <source>
        <dbReference type="ARBA" id="ARBA00022448"/>
    </source>
</evidence>
<accession>A0A673BUX9</accession>
<feature type="transmembrane region" description="Helical" evidence="11">
    <location>
        <begin position="684"/>
        <end position="705"/>
    </location>
</feature>
<feature type="transmembrane region" description="Helical" evidence="11">
    <location>
        <begin position="536"/>
        <end position="554"/>
    </location>
</feature>
<dbReference type="GO" id="GO:0016324">
    <property type="term" value="C:apical plasma membrane"/>
    <property type="evidence" value="ECO:0007669"/>
    <property type="project" value="TreeGrafter"/>
</dbReference>
<dbReference type="Gene3D" id="1.10.287.570">
    <property type="entry name" value="Helical hairpin bin"/>
    <property type="match status" value="1"/>
</dbReference>
<evidence type="ECO:0000256" key="7">
    <source>
        <dbReference type="ARBA" id="ARBA00022989"/>
    </source>
</evidence>
<evidence type="ECO:0000259" key="14">
    <source>
        <dbReference type="Pfam" id="PF07565"/>
    </source>
</evidence>
<keyword evidence="9 11" id="KW-0472">Membrane</keyword>
<dbReference type="Pfam" id="PF00955">
    <property type="entry name" value="HCO3_cotransp"/>
    <property type="match status" value="1"/>
</dbReference>
<dbReference type="Ensembl" id="ENSSORT00005046073.1">
    <property type="protein sequence ID" value="ENSSORP00005044939.1"/>
    <property type="gene ID" value="ENSSORG00005016295.1"/>
</dbReference>
<feature type="transmembrane region" description="Helical" evidence="11">
    <location>
        <begin position="419"/>
        <end position="441"/>
    </location>
</feature>
<reference evidence="15" key="2">
    <citation type="submission" date="2025-08" db="UniProtKB">
        <authorList>
            <consortium name="Ensembl"/>
        </authorList>
    </citation>
    <scope>IDENTIFICATION</scope>
</reference>
<dbReference type="InterPro" id="IPR003020">
    <property type="entry name" value="HCO3_transpt_euk"/>
</dbReference>
<feature type="transmembrane region" description="Helical" evidence="11">
    <location>
        <begin position="626"/>
        <end position="645"/>
    </location>
</feature>
<dbReference type="SUPFAM" id="SSF55804">
    <property type="entry name" value="Phoshotransferase/anion transport protein"/>
    <property type="match status" value="1"/>
</dbReference>
<proteinExistence type="inferred from homology"/>
<reference evidence="15" key="1">
    <citation type="submission" date="2019-06" db="EMBL/GenBank/DDBJ databases">
        <authorList>
            <consortium name="Wellcome Sanger Institute Data Sharing"/>
        </authorList>
    </citation>
    <scope>NUCLEOTIDE SEQUENCE [LARGE SCALE GENOMIC DNA]</scope>
</reference>
<feature type="transmembrane region" description="Helical" evidence="11">
    <location>
        <begin position="812"/>
        <end position="831"/>
    </location>
</feature>
<evidence type="ECO:0000256" key="11">
    <source>
        <dbReference type="RuleBase" id="RU362035"/>
    </source>
</evidence>
<feature type="transmembrane region" description="Helical" evidence="11">
    <location>
        <begin position="453"/>
        <end position="484"/>
    </location>
</feature>
<dbReference type="Gene3D" id="3.40.930.10">
    <property type="entry name" value="Mannitol-specific EII, Chain A"/>
    <property type="match status" value="1"/>
</dbReference>
<gene>
    <name evidence="15" type="primary">slc4a2a</name>
</gene>
<dbReference type="GO" id="GO:0016323">
    <property type="term" value="C:basolateral plasma membrane"/>
    <property type="evidence" value="ECO:0007669"/>
    <property type="project" value="TreeGrafter"/>
</dbReference>
<feature type="transmembrane region" description="Helical" evidence="11">
    <location>
        <begin position="504"/>
        <end position="529"/>
    </location>
</feature>
<keyword evidence="7 11" id="KW-1133">Transmembrane helix</keyword>
<dbReference type="InterPro" id="IPR018241">
    <property type="entry name" value="Anion_exchange_CS"/>
</dbReference>
<protein>
    <recommendedName>
        <fullName evidence="11">Anion exchange protein</fullName>
    </recommendedName>
</protein>
<evidence type="ECO:0000256" key="2">
    <source>
        <dbReference type="ARBA" id="ARBA00010993"/>
    </source>
</evidence>
<evidence type="ECO:0000259" key="13">
    <source>
        <dbReference type="Pfam" id="PF00955"/>
    </source>
</evidence>
<dbReference type="GO" id="GO:0051453">
    <property type="term" value="P:regulation of intracellular pH"/>
    <property type="evidence" value="ECO:0007669"/>
    <property type="project" value="TreeGrafter"/>
</dbReference>
<dbReference type="NCBIfam" id="TIGR00834">
    <property type="entry name" value="ae"/>
    <property type="match status" value="1"/>
</dbReference>
<comment type="subcellular location">
    <subcellularLocation>
        <location evidence="1">Cell membrane</location>
        <topology evidence="1">Multi-pass membrane protein</topology>
    </subcellularLocation>
    <subcellularLocation>
        <location evidence="11">Membrane</location>
        <topology evidence="11">Multi-pass membrane protein</topology>
    </subcellularLocation>
</comment>
<dbReference type="GO" id="GO:0008509">
    <property type="term" value="F:monoatomic anion transmembrane transporter activity"/>
    <property type="evidence" value="ECO:0007669"/>
    <property type="project" value="InterPro"/>
</dbReference>
<dbReference type="AlphaFoldDB" id="A0A673BUX9"/>
<evidence type="ECO:0000256" key="6">
    <source>
        <dbReference type="ARBA" id="ARBA00022692"/>
    </source>
</evidence>
<evidence type="ECO:0000256" key="1">
    <source>
        <dbReference type="ARBA" id="ARBA00004651"/>
    </source>
</evidence>
<evidence type="ECO:0000256" key="9">
    <source>
        <dbReference type="ARBA" id="ARBA00023136"/>
    </source>
</evidence>
<dbReference type="FunFam" id="3.40.930.10:FF:000020">
    <property type="entry name" value="Anion exchange protein"/>
    <property type="match status" value="1"/>
</dbReference>
<comment type="catalytic activity">
    <reaction evidence="10">
        <text>hydrogencarbonate(in) + chloride(out) = hydrogencarbonate(out) + chloride(in)</text>
        <dbReference type="Rhea" id="RHEA:72363"/>
        <dbReference type="ChEBI" id="CHEBI:17544"/>
        <dbReference type="ChEBI" id="CHEBI:17996"/>
    </reaction>
</comment>
<dbReference type="PRINTS" id="PR01231">
    <property type="entry name" value="HCO3TRNSPORT"/>
</dbReference>
<keyword evidence="5" id="KW-0039">Anion exchange</keyword>
<evidence type="ECO:0000313" key="16">
    <source>
        <dbReference type="Proteomes" id="UP000472271"/>
    </source>
</evidence>
<evidence type="ECO:0000256" key="8">
    <source>
        <dbReference type="ARBA" id="ARBA00023065"/>
    </source>
</evidence>
<feature type="region of interest" description="Disordered" evidence="12">
    <location>
        <begin position="1"/>
        <end position="27"/>
    </location>
</feature>
<evidence type="ECO:0000256" key="5">
    <source>
        <dbReference type="ARBA" id="ARBA00022681"/>
    </source>
</evidence>